<dbReference type="AlphaFoldDB" id="A0A2B4RD36"/>
<dbReference type="OrthoDB" id="10339052at2759"/>
<comment type="similarity">
    <text evidence="1">Belongs to the sulfatase-modifying factor family.</text>
</comment>
<dbReference type="PANTHER" id="PTHR42754">
    <property type="entry name" value="ENDOGLUCANASE"/>
    <property type="match status" value="1"/>
</dbReference>
<proteinExistence type="inferred from homology"/>
<evidence type="ECO:0000256" key="1">
    <source>
        <dbReference type="ARBA" id="ARBA00005310"/>
    </source>
</evidence>
<dbReference type="SUPFAM" id="SSF56436">
    <property type="entry name" value="C-type lectin-like"/>
    <property type="match status" value="1"/>
</dbReference>
<name>A0A2B4RD36_STYPI</name>
<reference evidence="3" key="1">
    <citation type="journal article" date="2017" name="J. ISSAAS">
        <title>Comparative analysis of the genomes of Stylophora pistillata and Acropora digitifera provides evidence for extensive differences between species of corals.</title>
        <authorList>
            <person name="Voolstra C.R."/>
            <person name="Li Y."/>
            <person name="Liew Y.J."/>
            <person name="Baumgarten S."/>
            <person name="Zoccola D."/>
            <person name="Flot J.-F."/>
            <person name="Tambutte S."/>
            <person name="Allemand D."/>
            <person name="Aranda M."/>
        </authorList>
    </citation>
    <scope>NUCLEOTIDE SEQUENCE</scope>
    <source>
        <strain evidence="3">CSM Monaco</strain>
        <tissue evidence="3">Whole animal</tissue>
    </source>
</reference>
<dbReference type="InterPro" id="IPR042095">
    <property type="entry name" value="SUMF_sf"/>
</dbReference>
<dbReference type="InterPro" id="IPR005532">
    <property type="entry name" value="SUMF_dom"/>
</dbReference>
<dbReference type="Gene3D" id="3.90.1580.10">
    <property type="entry name" value="paralog of FGE (formylglycine-generating enzyme)"/>
    <property type="match status" value="1"/>
</dbReference>
<dbReference type="EMBL" id="LSMT01000741">
    <property type="protein sequence ID" value="PFX14713.1"/>
    <property type="molecule type" value="Genomic_DNA"/>
</dbReference>
<dbReference type="Pfam" id="PF03781">
    <property type="entry name" value="FGE-sulfatase"/>
    <property type="match status" value="1"/>
</dbReference>
<sequence length="380" mass="42285">MVWIPSGTFTMGGESGTGKPDELPKHKVTLDGFWIDATEISNADFEKFVKKTGYQTTAETLPNWDEIKKTLPKNTPRPHDIPDPKAVLWESRTPVSAVFLARSASELDEVIVRTSDGGFIVAGHTSSIGAGKKDFMVLKLDKDGNKQWLKTFGGAEDDEAEDIIQSSDGGYVVAGWTGNTGDRPANKWNYMVLKLDSSGTQVWEKKLGGKISSTDDEEGRAVVETSDGNFVVGGHMYDYTVDNTMDIYLFKLNKDTGNVIWENKWGGILTDLIYSMKTTKDGGFIIAGLTGSNSNKIRPRVNALGLLLKLDENGNHVWHKAYGVQNSIMTVIFQNVIQTSDGGFFVVGYKMHRKRFRDKNKEKYYDEDAWILRLDKNGDL</sequence>
<dbReference type="Gene3D" id="2.130.10.10">
    <property type="entry name" value="YVTN repeat-like/Quinoprotein amine dehydrogenase"/>
    <property type="match status" value="1"/>
</dbReference>
<protein>
    <submittedName>
        <fullName evidence="3">Sulfatase-modifying factor 1</fullName>
    </submittedName>
</protein>
<dbReference type="PANTHER" id="PTHR42754:SF1">
    <property type="entry name" value="LIPOPROTEIN"/>
    <property type="match status" value="1"/>
</dbReference>
<dbReference type="InterPro" id="IPR011047">
    <property type="entry name" value="Quinoprotein_ADH-like_sf"/>
</dbReference>
<evidence type="ECO:0000259" key="2">
    <source>
        <dbReference type="Pfam" id="PF03781"/>
    </source>
</evidence>
<gene>
    <name evidence="3" type="primary">Sumf1</name>
    <name evidence="3" type="ORF">AWC38_SpisGene21105</name>
</gene>
<dbReference type="SUPFAM" id="SSF50998">
    <property type="entry name" value="Quinoprotein alcohol dehydrogenase-like"/>
    <property type="match status" value="1"/>
</dbReference>
<dbReference type="InterPro" id="IPR015943">
    <property type="entry name" value="WD40/YVTN_repeat-like_dom_sf"/>
</dbReference>
<accession>A0A2B4RD36</accession>
<evidence type="ECO:0000313" key="3">
    <source>
        <dbReference type="EMBL" id="PFX14713.1"/>
    </source>
</evidence>
<comment type="caution">
    <text evidence="3">The sequence shown here is derived from an EMBL/GenBank/DDBJ whole genome shotgun (WGS) entry which is preliminary data.</text>
</comment>
<organism evidence="3">
    <name type="scientific">Stylophora pistillata</name>
    <name type="common">Smooth cauliflower coral</name>
    <dbReference type="NCBI Taxonomy" id="50429"/>
    <lineage>
        <taxon>Eukaryota</taxon>
        <taxon>Metazoa</taxon>
        <taxon>Cnidaria</taxon>
        <taxon>Anthozoa</taxon>
        <taxon>Hexacorallia</taxon>
        <taxon>Scleractinia</taxon>
        <taxon>Astrocoeniina</taxon>
        <taxon>Pocilloporidae</taxon>
        <taxon>Stylophora</taxon>
    </lineage>
</organism>
<feature type="domain" description="Sulfatase-modifying factor enzyme-like" evidence="2">
    <location>
        <begin position="1"/>
        <end position="70"/>
    </location>
</feature>
<dbReference type="InterPro" id="IPR016187">
    <property type="entry name" value="CTDL_fold"/>
</dbReference>